<proteinExistence type="predicted"/>
<dbReference type="AlphaFoldDB" id="A0A0A9T0Z3"/>
<evidence type="ECO:0000313" key="1">
    <source>
        <dbReference type="EMBL" id="JAD16810.1"/>
    </source>
</evidence>
<reference evidence="1" key="2">
    <citation type="journal article" date="2015" name="Data Brief">
        <title>Shoot transcriptome of the giant reed, Arundo donax.</title>
        <authorList>
            <person name="Barrero R.A."/>
            <person name="Guerrero F.D."/>
            <person name="Moolhuijzen P."/>
            <person name="Goolsby J.A."/>
            <person name="Tidwell J."/>
            <person name="Bellgard S.E."/>
            <person name="Bellgard M.I."/>
        </authorList>
    </citation>
    <scope>NUCLEOTIDE SEQUENCE</scope>
    <source>
        <tissue evidence="1">Shoot tissue taken approximately 20 cm above the soil surface</tissue>
    </source>
</reference>
<organism evidence="1">
    <name type="scientific">Arundo donax</name>
    <name type="common">Giant reed</name>
    <name type="synonym">Donax arundinaceus</name>
    <dbReference type="NCBI Taxonomy" id="35708"/>
    <lineage>
        <taxon>Eukaryota</taxon>
        <taxon>Viridiplantae</taxon>
        <taxon>Streptophyta</taxon>
        <taxon>Embryophyta</taxon>
        <taxon>Tracheophyta</taxon>
        <taxon>Spermatophyta</taxon>
        <taxon>Magnoliopsida</taxon>
        <taxon>Liliopsida</taxon>
        <taxon>Poales</taxon>
        <taxon>Poaceae</taxon>
        <taxon>PACMAD clade</taxon>
        <taxon>Arundinoideae</taxon>
        <taxon>Arundineae</taxon>
        <taxon>Arundo</taxon>
    </lineage>
</organism>
<protein>
    <submittedName>
        <fullName evidence="1">Uncharacterized protein</fullName>
    </submittedName>
</protein>
<sequence>MVPLTVLTATEFIWLVFILTCAILVDSYTIAQTSRFVHFLQLLQICRFLKL</sequence>
<reference evidence="1" key="1">
    <citation type="submission" date="2014-09" db="EMBL/GenBank/DDBJ databases">
        <authorList>
            <person name="Magalhaes I.L.F."/>
            <person name="Oliveira U."/>
            <person name="Santos F.R."/>
            <person name="Vidigal T.H.D.A."/>
            <person name="Brescovit A.D."/>
            <person name="Santos A.J."/>
        </authorList>
    </citation>
    <scope>NUCLEOTIDE SEQUENCE</scope>
    <source>
        <tissue evidence="1">Shoot tissue taken approximately 20 cm above the soil surface</tissue>
    </source>
</reference>
<dbReference type="EMBL" id="GBRH01281085">
    <property type="protein sequence ID" value="JAD16810.1"/>
    <property type="molecule type" value="Transcribed_RNA"/>
</dbReference>
<accession>A0A0A9T0Z3</accession>
<name>A0A0A9T0Z3_ARUDO</name>